<gene>
    <name evidence="9" type="ORF">AW171_hschr21078</name>
</gene>
<keyword evidence="10" id="KW-1185">Reference proteome</keyword>
<sequence length="574" mass="63619">MVGSDASGLFLGFDLSTQQLKCLIVDSALNIKSTVVVDYDRDLSEFGTSHGVYEQGEGVVEAPVAMWLRAVDVCFEKLAKIVDLRQVVAISGSCQQHGAVFWNEKAAVALERLDTGMGLEEQLSVCLSRPMATNWQDHSTGVQCGQFEQVCGGAECLAQLTGSRAHYRFTGPQIKKIHDLEPETYRNTRNISLVSSFLASIIVGKMTPLEEADACGMNLYDIEQRKYSPALLEMVGDMDLERKLGGSPLKSSSDPFLLGTVSPYFSKKYGLNQECEVYTFTGDNLATICSLPLKNNDVLVSMGTSTTVLLVTEHYRPSSNYHLFIHPTIPGHYMGMICYSNGSLARLQVCKSLGGAEDWEHFTSVLEDPTVDITNEIGVYFPVPEIVPSLQNPVTKRAIIHDNNDLAVVDSFADASHDVKNIVFSQALSCRVRMAQLLDGNESSRSIGTTTFDGQRYPLEVFNRRPNRVFFVGGASKNTLLVRSFADILGATEGNYRLKTPNSCALGGCYKAMWSHLYHNKQVSDGFASWLDRTFKWDIDTEFICDTNQNNWEMSSYKITALSRLESMLESTKR</sequence>
<evidence type="ECO:0000256" key="6">
    <source>
        <dbReference type="RuleBase" id="RU367058"/>
    </source>
</evidence>
<dbReference type="GO" id="GO:0005829">
    <property type="term" value="C:cytosol"/>
    <property type="evidence" value="ECO:0007669"/>
    <property type="project" value="TreeGrafter"/>
</dbReference>
<dbReference type="Pfam" id="PF00370">
    <property type="entry name" value="FGGY_N"/>
    <property type="match status" value="1"/>
</dbReference>
<keyword evidence="2 6" id="KW-0859">Xylose metabolism</keyword>
<dbReference type="EMBL" id="CP014242">
    <property type="protein sequence ID" value="AMD19260.1"/>
    <property type="molecule type" value="Genomic_DNA"/>
</dbReference>
<dbReference type="GO" id="GO:0005997">
    <property type="term" value="P:xylulose metabolic process"/>
    <property type="evidence" value="ECO:0007669"/>
    <property type="project" value="TreeGrafter"/>
</dbReference>
<organism evidence="9 10">
    <name type="scientific">Eremothecium sinecaudum</name>
    <dbReference type="NCBI Taxonomy" id="45286"/>
    <lineage>
        <taxon>Eukaryota</taxon>
        <taxon>Fungi</taxon>
        <taxon>Dikarya</taxon>
        <taxon>Ascomycota</taxon>
        <taxon>Saccharomycotina</taxon>
        <taxon>Saccharomycetes</taxon>
        <taxon>Saccharomycetales</taxon>
        <taxon>Saccharomycetaceae</taxon>
        <taxon>Eremothecium</taxon>
    </lineage>
</organism>
<dbReference type="Pfam" id="PF02782">
    <property type="entry name" value="FGGY_C"/>
    <property type="match status" value="1"/>
</dbReference>
<dbReference type="GO" id="GO:0005524">
    <property type="term" value="F:ATP binding"/>
    <property type="evidence" value="ECO:0007669"/>
    <property type="project" value="UniProtKB-UniRule"/>
</dbReference>
<dbReference type="GO" id="GO:0004856">
    <property type="term" value="F:D-xylulokinase activity"/>
    <property type="evidence" value="ECO:0007669"/>
    <property type="project" value="UniProtKB-UniRule"/>
</dbReference>
<evidence type="ECO:0000256" key="2">
    <source>
        <dbReference type="ARBA" id="ARBA00022629"/>
    </source>
</evidence>
<comment type="function">
    <text evidence="6">Highly specific D-xylulose kinase which participates in the catabolism of xylose. Xylose is a major component of hemicelluloses such as xylan. Most fungi utilize D-xylose via three enzymatic reactions, xylose reductase (XR), xylitol dehydrogenase (XDH), and xylulokinase, to form xylulose 5-phosphate, which enters pentose phosphate pathway.</text>
</comment>
<keyword evidence="6" id="KW-0119">Carbohydrate metabolism</keyword>
<dbReference type="SUPFAM" id="SSF53067">
    <property type="entry name" value="Actin-like ATPase domain"/>
    <property type="match status" value="2"/>
</dbReference>
<name>A0A120K1D3_9SACH</name>
<evidence type="ECO:0000313" key="10">
    <source>
        <dbReference type="Proteomes" id="UP000243052"/>
    </source>
</evidence>
<dbReference type="PANTHER" id="PTHR10196:SF57">
    <property type="entry name" value="XYLULOSE KINASE"/>
    <property type="match status" value="1"/>
</dbReference>
<keyword evidence="3 6" id="KW-0808">Transferase</keyword>
<comment type="similarity">
    <text evidence="1 6">Belongs to the FGGY kinase family.</text>
</comment>
<evidence type="ECO:0000256" key="5">
    <source>
        <dbReference type="ARBA" id="ARBA00048885"/>
    </source>
</evidence>
<dbReference type="Proteomes" id="UP000243052">
    <property type="component" value="Chromosome ii"/>
</dbReference>
<evidence type="ECO:0000259" key="8">
    <source>
        <dbReference type="Pfam" id="PF02782"/>
    </source>
</evidence>
<keyword evidence="4 6" id="KW-0418">Kinase</keyword>
<dbReference type="AlphaFoldDB" id="A0A120K1D3"/>
<protein>
    <recommendedName>
        <fullName evidence="6">Xylulose kinase</fullName>
        <ecNumber evidence="6">2.7.1.17</ecNumber>
    </recommendedName>
</protein>
<evidence type="ECO:0000256" key="4">
    <source>
        <dbReference type="ARBA" id="ARBA00022777"/>
    </source>
</evidence>
<dbReference type="STRING" id="45286.A0A120K1D3"/>
<dbReference type="InterPro" id="IPR042024">
    <property type="entry name" value="D-XK_euk"/>
</dbReference>
<feature type="domain" description="Carbohydrate kinase FGGY N-terminal" evidence="7">
    <location>
        <begin position="132"/>
        <end position="287"/>
    </location>
</feature>
<reference evidence="9 10" key="1">
    <citation type="submission" date="2016-01" db="EMBL/GenBank/DDBJ databases">
        <title>Genome sequence of the yeast Holleya sinecauda.</title>
        <authorList>
            <person name="Dietrich F.S."/>
        </authorList>
    </citation>
    <scope>NUCLEOTIDE SEQUENCE [LARGE SCALE GENOMIC DNA]</scope>
    <source>
        <strain evidence="9 10">ATCC 58844</strain>
    </source>
</reference>
<dbReference type="OrthoDB" id="1728974at2759"/>
<accession>A0A120K1D3</accession>
<evidence type="ECO:0000256" key="1">
    <source>
        <dbReference type="ARBA" id="ARBA00009156"/>
    </source>
</evidence>
<dbReference type="CDD" id="cd07776">
    <property type="entry name" value="ASKHA_NBD_FGGY_SpXK-like"/>
    <property type="match status" value="1"/>
</dbReference>
<dbReference type="GO" id="GO:0042732">
    <property type="term" value="P:D-xylose metabolic process"/>
    <property type="evidence" value="ECO:0007669"/>
    <property type="project" value="UniProtKB-UniRule"/>
</dbReference>
<dbReference type="GeneID" id="28721526"/>
<keyword evidence="6" id="KW-0547">Nucleotide-binding</keyword>
<feature type="domain" description="Carbohydrate kinase FGGY C-terminal" evidence="8">
    <location>
        <begin position="299"/>
        <end position="515"/>
    </location>
</feature>
<evidence type="ECO:0000256" key="3">
    <source>
        <dbReference type="ARBA" id="ARBA00022679"/>
    </source>
</evidence>
<dbReference type="Gene3D" id="3.30.420.40">
    <property type="match status" value="2"/>
</dbReference>
<dbReference type="EC" id="2.7.1.17" evidence="6"/>
<evidence type="ECO:0000259" key="7">
    <source>
        <dbReference type="Pfam" id="PF00370"/>
    </source>
</evidence>
<dbReference type="InterPro" id="IPR018485">
    <property type="entry name" value="FGGY_C"/>
</dbReference>
<dbReference type="PANTHER" id="PTHR10196">
    <property type="entry name" value="SUGAR KINASE"/>
    <property type="match status" value="1"/>
</dbReference>
<evidence type="ECO:0000313" key="9">
    <source>
        <dbReference type="EMBL" id="AMD19260.1"/>
    </source>
</evidence>
<keyword evidence="6" id="KW-0067">ATP-binding</keyword>
<dbReference type="InterPro" id="IPR018484">
    <property type="entry name" value="FGGY_N"/>
</dbReference>
<dbReference type="RefSeq" id="XP_017986256.1">
    <property type="nucleotide sequence ID" value="XM_018130767.1"/>
</dbReference>
<dbReference type="InterPro" id="IPR043129">
    <property type="entry name" value="ATPase_NBD"/>
</dbReference>
<comment type="catalytic activity">
    <reaction evidence="5 6">
        <text>D-xylulose + ATP = D-xylulose 5-phosphate + ADP + H(+)</text>
        <dbReference type="Rhea" id="RHEA:10964"/>
        <dbReference type="ChEBI" id="CHEBI:15378"/>
        <dbReference type="ChEBI" id="CHEBI:17140"/>
        <dbReference type="ChEBI" id="CHEBI:30616"/>
        <dbReference type="ChEBI" id="CHEBI:57737"/>
        <dbReference type="ChEBI" id="CHEBI:456216"/>
        <dbReference type="EC" id="2.7.1.17"/>
    </reaction>
</comment>
<proteinExistence type="inferred from homology"/>